<geneLocation type="nucleomorph" evidence="9"/>
<comment type="catalytic activity">
    <reaction evidence="8">
        <text>L-glutaminyl-[histone H2A] + S-adenosyl-L-methionine = N(5)-methyl-L-glutaminyl-[histone H2A] + S-adenosyl-L-homocysteine + H(+)</text>
        <dbReference type="Rhea" id="RHEA:50904"/>
        <dbReference type="Rhea" id="RHEA-COMP:12837"/>
        <dbReference type="Rhea" id="RHEA-COMP:12839"/>
        <dbReference type="ChEBI" id="CHEBI:15378"/>
        <dbReference type="ChEBI" id="CHEBI:30011"/>
        <dbReference type="ChEBI" id="CHEBI:57856"/>
        <dbReference type="ChEBI" id="CHEBI:59789"/>
        <dbReference type="ChEBI" id="CHEBI:61891"/>
    </reaction>
</comment>
<dbReference type="GO" id="GO:0031428">
    <property type="term" value="C:box C/D methylation guide snoRNP complex"/>
    <property type="evidence" value="ECO:0007669"/>
    <property type="project" value="TreeGrafter"/>
</dbReference>
<dbReference type="Gene3D" id="3.40.50.150">
    <property type="entry name" value="Vaccinia Virus protein VP39"/>
    <property type="match status" value="1"/>
</dbReference>
<keyword evidence="4" id="KW-0489">Methyltransferase</keyword>
<accession>A0A0H5BGS6</accession>
<dbReference type="GO" id="GO:0008649">
    <property type="term" value="F:rRNA methyltransferase activity"/>
    <property type="evidence" value="ECO:0007669"/>
    <property type="project" value="TreeGrafter"/>
</dbReference>
<keyword evidence="9" id="KW-0542">Nucleomorph</keyword>
<proteinExistence type="inferred from homology"/>
<evidence type="ECO:0000256" key="1">
    <source>
        <dbReference type="ARBA" id="ARBA00010632"/>
    </source>
</evidence>
<dbReference type="PIRSF" id="PIRSF006540">
    <property type="entry name" value="Nop17p"/>
    <property type="match status" value="1"/>
</dbReference>
<dbReference type="NCBIfam" id="NF003276">
    <property type="entry name" value="PRK04266.1-2"/>
    <property type="match status" value="1"/>
</dbReference>
<dbReference type="PANTHER" id="PTHR10335">
    <property type="entry name" value="RRNA 2-O-METHYLTRANSFERASE FIBRILLARIN"/>
    <property type="match status" value="1"/>
</dbReference>
<evidence type="ECO:0000256" key="4">
    <source>
        <dbReference type="ARBA" id="ARBA00022603"/>
    </source>
</evidence>
<dbReference type="SUPFAM" id="SSF53335">
    <property type="entry name" value="S-adenosyl-L-methionine-dependent methyltransferases"/>
    <property type="match status" value="1"/>
</dbReference>
<evidence type="ECO:0000256" key="2">
    <source>
        <dbReference type="ARBA" id="ARBA00015190"/>
    </source>
</evidence>
<dbReference type="GO" id="GO:1990259">
    <property type="term" value="F:histone H2AQ104 methyltransferase activity"/>
    <property type="evidence" value="ECO:0007669"/>
    <property type="project" value="TreeGrafter"/>
</dbReference>
<evidence type="ECO:0000256" key="7">
    <source>
        <dbReference type="ARBA" id="ARBA00032245"/>
    </source>
</evidence>
<gene>
    <name evidence="9" type="primary">nop1</name>
</gene>
<dbReference type="EMBL" id="AB996599">
    <property type="protein sequence ID" value="BAS01401.1"/>
    <property type="molecule type" value="Genomic_DNA"/>
</dbReference>
<dbReference type="GO" id="GO:0000494">
    <property type="term" value="P:box C/D sno(s)RNA 3'-end processing"/>
    <property type="evidence" value="ECO:0007669"/>
    <property type="project" value="TreeGrafter"/>
</dbReference>
<evidence type="ECO:0000256" key="3">
    <source>
        <dbReference type="ARBA" id="ARBA00022552"/>
    </source>
</evidence>
<dbReference type="PRINTS" id="PR00052">
    <property type="entry name" value="FIBRILLARIN"/>
</dbReference>
<protein>
    <recommendedName>
        <fullName evidence="2">rRNA 2'-O-methyltransferase fibrillarin</fullName>
    </recommendedName>
    <alternativeName>
        <fullName evidence="7">Histone-glutamine methyltransferase</fullName>
    </alternativeName>
</protein>
<evidence type="ECO:0000313" key="9">
    <source>
        <dbReference type="EMBL" id="BAS01401.1"/>
    </source>
</evidence>
<evidence type="ECO:0000256" key="5">
    <source>
        <dbReference type="ARBA" id="ARBA00022679"/>
    </source>
</evidence>
<dbReference type="Pfam" id="PF01269">
    <property type="entry name" value="Fibrillarin"/>
    <property type="match status" value="1"/>
</dbReference>
<dbReference type="Gene3D" id="3.30.200.20">
    <property type="entry name" value="Phosphorylase Kinase, domain 1"/>
    <property type="match status" value="1"/>
</dbReference>
<keyword evidence="6" id="KW-0694">RNA-binding</keyword>
<dbReference type="GO" id="GO:0003723">
    <property type="term" value="F:RNA binding"/>
    <property type="evidence" value="ECO:0007669"/>
    <property type="project" value="UniProtKB-KW"/>
</dbReference>
<dbReference type="PANTHER" id="PTHR10335:SF17">
    <property type="entry name" value="FIBRILLARIN"/>
    <property type="match status" value="1"/>
</dbReference>
<dbReference type="InterPro" id="IPR029063">
    <property type="entry name" value="SAM-dependent_MTases_sf"/>
</dbReference>
<organism evidence="9">
    <name type="scientific">Lotharella vacuolata</name>
    <dbReference type="NCBI Taxonomy" id="74820"/>
    <lineage>
        <taxon>Eukaryota</taxon>
        <taxon>Sar</taxon>
        <taxon>Rhizaria</taxon>
        <taxon>Cercozoa</taxon>
        <taxon>Chlorarachniophyceae</taxon>
        <taxon>Lotharella</taxon>
    </lineage>
</organism>
<reference evidence="9" key="1">
    <citation type="journal article" date="2015" name="Genome Biol. Evol.">
        <title>Nucleomorph Genome Sequences of Two Chlorarachniophytes, Amorphochlora amoebiformis and Lotharella vacuolata.</title>
        <authorList>
            <person name="Suzuki S."/>
            <person name="Shirato S."/>
            <person name="Hirakawa Y."/>
            <person name="Ishida K."/>
        </authorList>
    </citation>
    <scope>NUCLEOTIDE SEQUENCE</scope>
    <source>
        <strain evidence="9">CCMP240</strain>
    </source>
</reference>
<name>A0A0H5BGS6_9EUKA</name>
<keyword evidence="3" id="KW-0698">rRNA processing</keyword>
<dbReference type="HAMAP" id="MF_00351">
    <property type="entry name" value="RNA_methyltransf_FlpA"/>
    <property type="match status" value="1"/>
</dbReference>
<keyword evidence="5" id="KW-0808">Transferase</keyword>
<sequence>MRSYSKPNEIFLLESHRFPGIFVARGLEDCLVTLNKTPGKSIYGEKLILSFFNNKRLEFRVWNPFRSKLSAAILLGFNSLYFSRGSKILYIGASTGTTISHCSDIIGRKGIIYAVEFSYKCILQLLFTCTNRENIIPIFGDARYPHKYQIIVPIVDSIITDISQPDQTRILGLNALYYLKKKGSFLISIKTRNIDSLSTEEAVFVGEKEKLCKLGLFPTEQISLEPYDRSHALIGGYFNL</sequence>
<evidence type="ECO:0000256" key="8">
    <source>
        <dbReference type="ARBA" id="ARBA00047568"/>
    </source>
</evidence>
<dbReference type="SMART" id="SM01206">
    <property type="entry name" value="Fibrillarin"/>
    <property type="match status" value="1"/>
</dbReference>
<comment type="similarity">
    <text evidence="1">Belongs to the methyltransferase superfamily. Fibrillarin family.</text>
</comment>
<dbReference type="InterPro" id="IPR000692">
    <property type="entry name" value="Fibrillarin"/>
</dbReference>
<evidence type="ECO:0000256" key="6">
    <source>
        <dbReference type="ARBA" id="ARBA00022884"/>
    </source>
</evidence>
<dbReference type="AlphaFoldDB" id="A0A0H5BGS6"/>
<dbReference type="GO" id="GO:0032040">
    <property type="term" value="C:small-subunit processome"/>
    <property type="evidence" value="ECO:0007669"/>
    <property type="project" value="TreeGrafter"/>
</dbReference>